<dbReference type="PaxDb" id="4097-A0A1S4BW79"/>
<dbReference type="InterPro" id="IPR036397">
    <property type="entry name" value="RNaseH_sf"/>
</dbReference>
<dbReference type="OMA" id="WINHESE"/>
<evidence type="ECO:0000313" key="2">
    <source>
        <dbReference type="RefSeq" id="XP_016493088.1"/>
    </source>
</evidence>
<sequence>MQHHICTSHVTWHKPEDGFLKMDSALCNPGKIGVGEIIKNHLRRFIHAIASPLGEGTNNMVEIEAAIIGMKWFLENCHFKVHLEADSALLVHWINHESEPPWSIEMQLQKRIDLSSQCHKFKCSHVYWEANFPADSLTKLSHDLSLKSPVLRTFLTFPGKSEVESDLTK</sequence>
<dbReference type="OrthoDB" id="1270183at2759"/>
<organism evidence="2">
    <name type="scientific">Nicotiana tabacum</name>
    <name type="common">Common tobacco</name>
    <dbReference type="NCBI Taxonomy" id="4097"/>
    <lineage>
        <taxon>Eukaryota</taxon>
        <taxon>Viridiplantae</taxon>
        <taxon>Streptophyta</taxon>
        <taxon>Embryophyta</taxon>
        <taxon>Tracheophyta</taxon>
        <taxon>Spermatophyta</taxon>
        <taxon>Magnoliopsida</taxon>
        <taxon>eudicotyledons</taxon>
        <taxon>Gunneridae</taxon>
        <taxon>Pentapetalae</taxon>
        <taxon>asterids</taxon>
        <taxon>lamiids</taxon>
        <taxon>Solanales</taxon>
        <taxon>Solanaceae</taxon>
        <taxon>Nicotianoideae</taxon>
        <taxon>Nicotianeae</taxon>
        <taxon>Nicotiana</taxon>
    </lineage>
</organism>
<dbReference type="GO" id="GO:0004523">
    <property type="term" value="F:RNA-DNA hybrid ribonuclease activity"/>
    <property type="evidence" value="ECO:0007669"/>
    <property type="project" value="InterPro"/>
</dbReference>
<protein>
    <recommendedName>
        <fullName evidence="1">RNase H type-1 domain-containing protein</fullName>
    </recommendedName>
</protein>
<accession>A0A1S4BW79</accession>
<dbReference type="KEGG" id="nta:107812478"/>
<dbReference type="InterPro" id="IPR012337">
    <property type="entry name" value="RNaseH-like_sf"/>
</dbReference>
<evidence type="ECO:0000259" key="1">
    <source>
        <dbReference type="Pfam" id="PF13456"/>
    </source>
</evidence>
<dbReference type="Gene3D" id="3.30.420.10">
    <property type="entry name" value="Ribonuclease H-like superfamily/Ribonuclease H"/>
    <property type="match status" value="1"/>
</dbReference>
<dbReference type="InterPro" id="IPR044730">
    <property type="entry name" value="RNase_H-like_dom_plant"/>
</dbReference>
<proteinExistence type="predicted"/>
<dbReference type="Pfam" id="PF13456">
    <property type="entry name" value="RVT_3"/>
    <property type="match status" value="1"/>
</dbReference>
<feature type="domain" description="RNase H type-1" evidence="1">
    <location>
        <begin position="27"/>
        <end position="139"/>
    </location>
</feature>
<dbReference type="AlphaFoldDB" id="A0A1S4BW79"/>
<reference evidence="2" key="1">
    <citation type="submission" date="2025-08" db="UniProtKB">
        <authorList>
            <consortium name="RefSeq"/>
        </authorList>
    </citation>
    <scope>IDENTIFICATION</scope>
</reference>
<dbReference type="RefSeq" id="XP_016493088.1">
    <property type="nucleotide sequence ID" value="XM_016637602.1"/>
</dbReference>
<dbReference type="GO" id="GO:0003676">
    <property type="term" value="F:nucleic acid binding"/>
    <property type="evidence" value="ECO:0007669"/>
    <property type="project" value="InterPro"/>
</dbReference>
<name>A0A1S4BW79_TOBAC</name>
<gene>
    <name evidence="2" type="primary">LOC107812478</name>
</gene>
<dbReference type="PANTHER" id="PTHR47723:SF7">
    <property type="entry name" value="RNASE H FAMILY PROTEIN"/>
    <property type="match status" value="1"/>
</dbReference>
<dbReference type="CDD" id="cd06222">
    <property type="entry name" value="RNase_H_like"/>
    <property type="match status" value="1"/>
</dbReference>
<dbReference type="InterPro" id="IPR002156">
    <property type="entry name" value="RNaseH_domain"/>
</dbReference>
<dbReference type="PANTHER" id="PTHR47723">
    <property type="entry name" value="OS05G0353850 PROTEIN"/>
    <property type="match status" value="1"/>
</dbReference>
<dbReference type="SUPFAM" id="SSF53098">
    <property type="entry name" value="Ribonuclease H-like"/>
    <property type="match status" value="1"/>
</dbReference>
<dbReference type="InterPro" id="IPR053151">
    <property type="entry name" value="RNase_H-like"/>
</dbReference>